<feature type="transmembrane region" description="Helical" evidence="5">
    <location>
        <begin position="396"/>
        <end position="414"/>
    </location>
</feature>
<comment type="subcellular location">
    <subcellularLocation>
        <location evidence="1">Cell membrane</location>
        <topology evidence="1">Multi-pass membrane protein</topology>
    </subcellularLocation>
</comment>
<feature type="transmembrane region" description="Helical" evidence="5">
    <location>
        <begin position="118"/>
        <end position="138"/>
    </location>
</feature>
<reference evidence="7 8" key="1">
    <citation type="submission" date="2018-04" db="EMBL/GenBank/DDBJ databases">
        <title>Genomic Encyclopedia of Type Strains, Phase IV (KMG-IV): sequencing the most valuable type-strain genomes for metagenomic binning, comparative biology and taxonomic classification.</title>
        <authorList>
            <person name="Goeker M."/>
        </authorList>
    </citation>
    <scope>NUCLEOTIDE SEQUENCE [LARGE SCALE GENOMIC DNA]</scope>
    <source>
        <strain evidence="7 8">DSM 45771</strain>
    </source>
</reference>
<dbReference type="AlphaFoldDB" id="A0A2U1F3V9"/>
<dbReference type="SUPFAM" id="SSF103473">
    <property type="entry name" value="MFS general substrate transporter"/>
    <property type="match status" value="1"/>
</dbReference>
<keyword evidence="2 5" id="KW-0812">Transmembrane</keyword>
<feature type="transmembrane region" description="Helical" evidence="5">
    <location>
        <begin position="267"/>
        <end position="289"/>
    </location>
</feature>
<feature type="transmembrane region" description="Helical" evidence="5">
    <location>
        <begin position="183"/>
        <end position="204"/>
    </location>
</feature>
<feature type="transmembrane region" description="Helical" evidence="5">
    <location>
        <begin position="358"/>
        <end position="384"/>
    </location>
</feature>
<organism evidence="7 8">
    <name type="scientific">Actinomycetospora cinnamomea</name>
    <dbReference type="NCBI Taxonomy" id="663609"/>
    <lineage>
        <taxon>Bacteria</taxon>
        <taxon>Bacillati</taxon>
        <taxon>Actinomycetota</taxon>
        <taxon>Actinomycetes</taxon>
        <taxon>Pseudonocardiales</taxon>
        <taxon>Pseudonocardiaceae</taxon>
        <taxon>Actinomycetospora</taxon>
    </lineage>
</organism>
<dbReference type="PANTHER" id="PTHR23528">
    <property type="match status" value="1"/>
</dbReference>
<gene>
    <name evidence="7" type="ORF">C8D89_11241</name>
</gene>
<evidence type="ECO:0000259" key="6">
    <source>
        <dbReference type="PROSITE" id="PS50850"/>
    </source>
</evidence>
<feature type="transmembrane region" description="Helical" evidence="5">
    <location>
        <begin position="60"/>
        <end position="82"/>
    </location>
</feature>
<dbReference type="GO" id="GO:0005886">
    <property type="term" value="C:plasma membrane"/>
    <property type="evidence" value="ECO:0007669"/>
    <property type="project" value="UniProtKB-SubCell"/>
</dbReference>
<evidence type="ECO:0000256" key="3">
    <source>
        <dbReference type="ARBA" id="ARBA00022989"/>
    </source>
</evidence>
<dbReference type="InterPro" id="IPR011701">
    <property type="entry name" value="MFS"/>
</dbReference>
<evidence type="ECO:0000256" key="5">
    <source>
        <dbReference type="SAM" id="Phobius"/>
    </source>
</evidence>
<comment type="caution">
    <text evidence="7">The sequence shown here is derived from an EMBL/GenBank/DDBJ whole genome shotgun (WGS) entry which is preliminary data.</text>
</comment>
<evidence type="ECO:0000313" key="7">
    <source>
        <dbReference type="EMBL" id="PVZ06848.1"/>
    </source>
</evidence>
<dbReference type="Pfam" id="PF07690">
    <property type="entry name" value="MFS_1"/>
    <property type="match status" value="1"/>
</dbReference>
<feature type="transmembrane region" description="Helical" evidence="5">
    <location>
        <begin position="234"/>
        <end position="261"/>
    </location>
</feature>
<feature type="transmembrane region" description="Helical" evidence="5">
    <location>
        <begin position="94"/>
        <end position="112"/>
    </location>
</feature>
<keyword evidence="8" id="KW-1185">Reference proteome</keyword>
<protein>
    <submittedName>
        <fullName evidence="7">Na+/melibiose symporter-like transporter</fullName>
    </submittedName>
</protein>
<feature type="transmembrane region" description="Helical" evidence="5">
    <location>
        <begin position="159"/>
        <end position="177"/>
    </location>
</feature>
<evidence type="ECO:0000256" key="4">
    <source>
        <dbReference type="ARBA" id="ARBA00023136"/>
    </source>
</evidence>
<feature type="domain" description="Major facilitator superfamily (MFS) profile" evidence="6">
    <location>
        <begin position="233"/>
        <end position="420"/>
    </location>
</feature>
<dbReference type="GO" id="GO:0022857">
    <property type="term" value="F:transmembrane transporter activity"/>
    <property type="evidence" value="ECO:0007669"/>
    <property type="project" value="InterPro"/>
</dbReference>
<evidence type="ECO:0000256" key="2">
    <source>
        <dbReference type="ARBA" id="ARBA00022692"/>
    </source>
</evidence>
<keyword evidence="3 5" id="KW-1133">Transmembrane helix</keyword>
<proteinExistence type="predicted"/>
<dbReference type="EMBL" id="QEKW01000012">
    <property type="protein sequence ID" value="PVZ06848.1"/>
    <property type="molecule type" value="Genomic_DNA"/>
</dbReference>
<dbReference type="PROSITE" id="PS50850">
    <property type="entry name" value="MFS"/>
    <property type="match status" value="1"/>
</dbReference>
<dbReference type="Gene3D" id="1.20.1250.20">
    <property type="entry name" value="MFS general substrate transporter like domains"/>
    <property type="match status" value="1"/>
</dbReference>
<name>A0A2U1F3V9_9PSEU</name>
<dbReference type="InterPro" id="IPR036259">
    <property type="entry name" value="MFS_trans_sf"/>
</dbReference>
<dbReference type="PANTHER" id="PTHR23528:SF1">
    <property type="entry name" value="MAJOR FACILITATOR SUPERFAMILY (MFS) PROFILE DOMAIN-CONTAINING PROTEIN"/>
    <property type="match status" value="1"/>
</dbReference>
<dbReference type="InterPro" id="IPR020846">
    <property type="entry name" value="MFS_dom"/>
</dbReference>
<feature type="transmembrane region" description="Helical" evidence="5">
    <location>
        <begin position="324"/>
        <end position="346"/>
    </location>
</feature>
<dbReference type="RefSeq" id="WP_116709888.1">
    <property type="nucleotide sequence ID" value="NZ_QEKW01000012.1"/>
</dbReference>
<feature type="transmembrane region" description="Helical" evidence="5">
    <location>
        <begin position="26"/>
        <end position="48"/>
    </location>
</feature>
<keyword evidence="4 5" id="KW-0472">Membrane</keyword>
<dbReference type="Proteomes" id="UP000245639">
    <property type="component" value="Unassembled WGS sequence"/>
</dbReference>
<evidence type="ECO:0000313" key="8">
    <source>
        <dbReference type="Proteomes" id="UP000245639"/>
    </source>
</evidence>
<sequence length="420" mass="42807">MTTPIDGTAPDQPAEGEADRRARWPFLVVLGAPAFGTTFAITALTTYLPTLLGRESGPLVTGLVIGGEGAAGLVLPLLVGLANDRTARSVAHRLWFVLVAAPLCLTGLLLVATDLSRTVLIVGAAAYFIGHFIYLTPYEALYPDLVPKEVSGRSRTAASSWRFAGLGAALVGGGFLLDLWAPAVFLVAAGAVAIGTVALLAGLWSSRGEPLVGAGPTSPGGLRAVLQLVRDRDVAVVLGATLLWNVALQGLKAFVVLFFTVGLGRSASFVSGVVFPLVALGLVLAVPLAGRIADTVGHRRVLAVASVVYGAGLIGAGLSHSAWMIALVPLPAAGAGVVMTLNYSALMQVLPAEHHGGAAGLFLLSRGAGCLIGPLAVGAAVSVAAPLFPATEGYNAMWFVIGPAVLAAVPLLLWTRGSRS</sequence>
<evidence type="ECO:0000256" key="1">
    <source>
        <dbReference type="ARBA" id="ARBA00004651"/>
    </source>
</evidence>
<accession>A0A2U1F3V9</accession>
<feature type="transmembrane region" description="Helical" evidence="5">
    <location>
        <begin position="301"/>
        <end position="318"/>
    </location>
</feature>